<proteinExistence type="predicted"/>
<dbReference type="Proteomes" id="UP001168821">
    <property type="component" value="Unassembled WGS sequence"/>
</dbReference>
<organism evidence="1 2">
    <name type="scientific">Zophobas morio</name>
    <dbReference type="NCBI Taxonomy" id="2755281"/>
    <lineage>
        <taxon>Eukaryota</taxon>
        <taxon>Metazoa</taxon>
        <taxon>Ecdysozoa</taxon>
        <taxon>Arthropoda</taxon>
        <taxon>Hexapoda</taxon>
        <taxon>Insecta</taxon>
        <taxon>Pterygota</taxon>
        <taxon>Neoptera</taxon>
        <taxon>Endopterygota</taxon>
        <taxon>Coleoptera</taxon>
        <taxon>Polyphaga</taxon>
        <taxon>Cucujiformia</taxon>
        <taxon>Tenebrionidae</taxon>
        <taxon>Zophobas</taxon>
    </lineage>
</organism>
<dbReference type="EMBL" id="JALNTZ010000001">
    <property type="protein sequence ID" value="KAJ3664799.1"/>
    <property type="molecule type" value="Genomic_DNA"/>
</dbReference>
<keyword evidence="2" id="KW-1185">Reference proteome</keyword>
<name>A0AA38J5U7_9CUCU</name>
<accession>A0AA38J5U7</accession>
<protein>
    <submittedName>
        <fullName evidence="1">Uncharacterized protein</fullName>
    </submittedName>
</protein>
<dbReference type="AlphaFoldDB" id="A0AA38J5U7"/>
<comment type="caution">
    <text evidence="1">The sequence shown here is derived from an EMBL/GenBank/DDBJ whole genome shotgun (WGS) entry which is preliminary data.</text>
</comment>
<evidence type="ECO:0000313" key="2">
    <source>
        <dbReference type="Proteomes" id="UP001168821"/>
    </source>
</evidence>
<sequence length="170" mass="18556">MLKQTNLEATSYIHPRRFVLTGSRLLRLHLKGLDKDEGLGCLRARLLTSPSAGGRICLRRVERWCLVSPPNRNSTAALHKFTSQPQRGLSAAVGGERAIRSLHSYDSAYGEFTQHITFAGRGVAERGGETRNPDAAPFKPTLHIVGVLVHFSCARAASSTQSETESPLHA</sequence>
<gene>
    <name evidence="1" type="ORF">Zmor_000342</name>
</gene>
<reference evidence="1" key="1">
    <citation type="journal article" date="2023" name="G3 (Bethesda)">
        <title>Whole genome assemblies of Zophobas morio and Tenebrio molitor.</title>
        <authorList>
            <person name="Kaur S."/>
            <person name="Stinson S.A."/>
            <person name="diCenzo G.C."/>
        </authorList>
    </citation>
    <scope>NUCLEOTIDE SEQUENCE</scope>
    <source>
        <strain evidence="1">QUZm001</strain>
    </source>
</reference>
<evidence type="ECO:0000313" key="1">
    <source>
        <dbReference type="EMBL" id="KAJ3664799.1"/>
    </source>
</evidence>